<evidence type="ECO:0000256" key="8">
    <source>
        <dbReference type="ARBA" id="ARBA00023295"/>
    </source>
</evidence>
<dbReference type="InterPro" id="IPR008979">
    <property type="entry name" value="Galactose-bd-like_sf"/>
</dbReference>
<evidence type="ECO:0000256" key="5">
    <source>
        <dbReference type="ARBA" id="ARBA00012756"/>
    </source>
</evidence>
<dbReference type="PROSITE" id="PS00719">
    <property type="entry name" value="GLYCOSYL_HYDROL_F2_1"/>
    <property type="match status" value="1"/>
</dbReference>
<dbReference type="InterPro" id="IPR006101">
    <property type="entry name" value="Glyco_hydro_2"/>
</dbReference>
<dbReference type="PRINTS" id="PR00132">
    <property type="entry name" value="GLHYDRLASE2"/>
</dbReference>
<sequence length="1078" mass="124130">MGLAARMLAAQAPQQSIRIFSSQSFIIMRQLYAFVFALFLFTSLHAQQLPSELLTPQVVELNRMPMRAVSFAFENRALAEQKEKEKSQFFLSLNGTWKFNWVQDPRKRPTEFYKTDFNDASWDNFKVPANWELNGYGLPIYVNQPTEFAGHAKRGGKLNPPLDIPEDNNPVGSYRKKFTLPESWDGRQVFIHLGAVKSAFFIWVNGEKVGYSEDSKLAAEFDITPYVKKGENLVALQVYRWSDASYLESQDMWRISGIERDVYLYATPKLDIHDFKVTAILDDSYTNGVFDLTAEVNNYKIDQKTLHSKADTFAIEIELVDAAGKTIFTDKTQGAQQVLGNYKREVKFRQTVPNVSAWSAETPYLYTLYITLKDKDDRVLEVVPQRVGFRSVEIKDRNFLVNGKRVFLKGVNRHEHHATRGHVLSKADMRKDMEMMKKLNVNAVRNSHYPPDPYWLELCDQYGLYVIEEANIESHAIGYDLQYTLGNNKAWRNAHFERVARMYERSKNFTSVVTWSMGNEAGNGVNFYEIYDWLKAKDFRPVQYERAEWDYNTDILVPQYPSPNWLARFAKSNPDRPLIMSEYAHIMGNSLGNFQEYWDVIETQPYLQGGFIWEWIDQAIDTVRNGKRIMAYGGDFPLEGPVNHNISDNNFSIKGVVTAHRNLTPMAIEVKKVYQHIKTRYNNGSLEVRNGYFFRNLANYQLSWEVLENGKVIEKGTVKDLHVLPQQSIPVALSLKKEQKQGREYFLNVRYTLKAAEPFLPKGYEIATEQFALSPVLQPATVAAGGKGTLKVSDNGDNLVLTGRDFTVSFDKKNGILSSYTLNGETLLQQGPKPSFWRAPTDNDIGAGYNKSKRMWREAYDSGKLSKAQHSPTTNGYEVRFEKEVVDGDAATAQVFTVYNDGTLKVETSIKPLKGDHKVLLRVGNNLQLNKSLDNIAYYGRGPWENYWDRKTASFVGLYKQNLDDQYFPYARPQESGNKSDVRWVQLTNKKGKGLRFEFADSLLNFAALPYSLDDLDPEQDKKQYHSGELEKRDRIYMHVDLQQTGMQGMDSWGSQPLEQYRIPYKEHQYSYWIKPLR</sequence>
<dbReference type="InterPro" id="IPR050347">
    <property type="entry name" value="Bact_Beta-galactosidase"/>
</dbReference>
<dbReference type="Gene3D" id="2.60.120.260">
    <property type="entry name" value="Galactose-binding domain-like"/>
    <property type="match status" value="1"/>
</dbReference>
<evidence type="ECO:0000256" key="1">
    <source>
        <dbReference type="ARBA" id="ARBA00001412"/>
    </source>
</evidence>
<dbReference type="SUPFAM" id="SSF74650">
    <property type="entry name" value="Galactose mutarotase-like"/>
    <property type="match status" value="1"/>
</dbReference>
<dbReference type="InterPro" id="IPR013783">
    <property type="entry name" value="Ig-like_fold"/>
</dbReference>
<dbReference type="Proteomes" id="UP000233782">
    <property type="component" value="Unassembled WGS sequence"/>
</dbReference>
<evidence type="ECO:0000256" key="7">
    <source>
        <dbReference type="ARBA" id="ARBA00022837"/>
    </source>
</evidence>
<gene>
    <name evidence="12" type="ORF">BD749_2741</name>
</gene>
<dbReference type="PANTHER" id="PTHR46323">
    <property type="entry name" value="BETA-GALACTOSIDASE"/>
    <property type="match status" value="1"/>
</dbReference>
<dbReference type="InterPro" id="IPR014718">
    <property type="entry name" value="GH-type_carb-bd"/>
</dbReference>
<evidence type="ECO:0000259" key="11">
    <source>
        <dbReference type="SMART" id="SM01038"/>
    </source>
</evidence>
<dbReference type="InterPro" id="IPR011013">
    <property type="entry name" value="Gal_mutarotase_sf_dom"/>
</dbReference>
<dbReference type="InterPro" id="IPR036156">
    <property type="entry name" value="Beta-gal/glucu_dom_sf"/>
</dbReference>
<organism evidence="12 13">
    <name type="scientific">Pontibacter ramchanderi</name>
    <dbReference type="NCBI Taxonomy" id="1179743"/>
    <lineage>
        <taxon>Bacteria</taxon>
        <taxon>Pseudomonadati</taxon>
        <taxon>Bacteroidota</taxon>
        <taxon>Cytophagia</taxon>
        <taxon>Cytophagales</taxon>
        <taxon>Hymenobacteraceae</taxon>
        <taxon>Pontibacter</taxon>
    </lineage>
</organism>
<dbReference type="SMART" id="SM01038">
    <property type="entry name" value="Bgal_small_N"/>
    <property type="match status" value="1"/>
</dbReference>
<dbReference type="Pfam" id="PF02837">
    <property type="entry name" value="Glyco_hydro_2_N"/>
    <property type="match status" value="1"/>
</dbReference>
<protein>
    <recommendedName>
        <fullName evidence="5 10">Beta-galactosidase</fullName>
        <ecNumber evidence="5 10">3.2.1.23</ecNumber>
    </recommendedName>
    <alternativeName>
        <fullName evidence="9 10">Lactase</fullName>
    </alternativeName>
</protein>
<dbReference type="Gene3D" id="2.60.40.10">
    <property type="entry name" value="Immunoglobulins"/>
    <property type="match status" value="2"/>
</dbReference>
<evidence type="ECO:0000256" key="3">
    <source>
        <dbReference type="ARBA" id="ARBA00007401"/>
    </source>
</evidence>
<dbReference type="Pfam" id="PF02929">
    <property type="entry name" value="Bgal_small_N"/>
    <property type="match status" value="1"/>
</dbReference>
<dbReference type="AlphaFoldDB" id="A0A2N3U835"/>
<dbReference type="SUPFAM" id="SSF51445">
    <property type="entry name" value="(Trans)glycosidases"/>
    <property type="match status" value="1"/>
</dbReference>
<dbReference type="InterPro" id="IPR004199">
    <property type="entry name" value="B-gal_small/dom_5"/>
</dbReference>
<evidence type="ECO:0000256" key="4">
    <source>
        <dbReference type="ARBA" id="ARBA00011245"/>
    </source>
</evidence>
<dbReference type="InterPro" id="IPR006103">
    <property type="entry name" value="Glyco_hydro_2_cat"/>
</dbReference>
<accession>A0A2N3U835</accession>
<dbReference type="GO" id="GO:0030246">
    <property type="term" value="F:carbohydrate binding"/>
    <property type="evidence" value="ECO:0007669"/>
    <property type="project" value="InterPro"/>
</dbReference>
<dbReference type="InterPro" id="IPR032312">
    <property type="entry name" value="LacZ_4"/>
</dbReference>
<dbReference type="EMBL" id="PJMU01000003">
    <property type="protein sequence ID" value="PKV62911.1"/>
    <property type="molecule type" value="Genomic_DNA"/>
</dbReference>
<dbReference type="GO" id="GO:0009341">
    <property type="term" value="C:beta-galactosidase complex"/>
    <property type="evidence" value="ECO:0007669"/>
    <property type="project" value="InterPro"/>
</dbReference>
<comment type="caution">
    <text evidence="12">The sequence shown here is derived from an EMBL/GenBank/DDBJ whole genome shotgun (WGS) entry which is preliminary data.</text>
</comment>
<evidence type="ECO:0000256" key="2">
    <source>
        <dbReference type="ARBA" id="ARBA00001913"/>
    </source>
</evidence>
<comment type="subunit">
    <text evidence="4">Monomer.</text>
</comment>
<dbReference type="Pfam" id="PF02836">
    <property type="entry name" value="Glyco_hydro_2_C"/>
    <property type="match status" value="1"/>
</dbReference>
<comment type="cofactor">
    <cofactor evidence="2">
        <name>Ca(2+)</name>
        <dbReference type="ChEBI" id="CHEBI:29108"/>
    </cofactor>
</comment>
<keyword evidence="8 10" id="KW-0326">Glycosidase</keyword>
<keyword evidence="6 10" id="KW-0378">Hydrolase</keyword>
<comment type="similarity">
    <text evidence="3 10">Belongs to the glycosyl hydrolase 2 family.</text>
</comment>
<dbReference type="FunFam" id="2.60.40.10:FF:000680">
    <property type="entry name" value="Beta-galactosidase"/>
    <property type="match status" value="1"/>
</dbReference>
<keyword evidence="7" id="KW-0106">Calcium</keyword>
<dbReference type="InterPro" id="IPR017853">
    <property type="entry name" value="GH"/>
</dbReference>
<evidence type="ECO:0000313" key="13">
    <source>
        <dbReference type="Proteomes" id="UP000233782"/>
    </source>
</evidence>
<evidence type="ECO:0000313" key="12">
    <source>
        <dbReference type="EMBL" id="PKV62911.1"/>
    </source>
</evidence>
<dbReference type="PANTHER" id="PTHR46323:SF2">
    <property type="entry name" value="BETA-GALACTOSIDASE"/>
    <property type="match status" value="1"/>
</dbReference>
<dbReference type="Pfam" id="PF16353">
    <property type="entry name" value="LacZ_4"/>
    <property type="match status" value="1"/>
</dbReference>
<dbReference type="GO" id="GO:0004565">
    <property type="term" value="F:beta-galactosidase activity"/>
    <property type="evidence" value="ECO:0007669"/>
    <property type="project" value="UniProtKB-EC"/>
</dbReference>
<dbReference type="SUPFAM" id="SSF49785">
    <property type="entry name" value="Galactose-binding domain-like"/>
    <property type="match status" value="1"/>
</dbReference>
<keyword evidence="13" id="KW-1185">Reference proteome</keyword>
<reference evidence="12 13" key="1">
    <citation type="submission" date="2017-12" db="EMBL/GenBank/DDBJ databases">
        <title>Genomic Encyclopedia of Type Strains, Phase III (KMG-III): the genomes of soil and plant-associated and newly described type strains.</title>
        <authorList>
            <person name="Whitman W."/>
        </authorList>
    </citation>
    <scope>NUCLEOTIDE SEQUENCE [LARGE SCALE GENOMIC DNA]</scope>
    <source>
        <strain evidence="12 13">LP43</strain>
    </source>
</reference>
<dbReference type="InterPro" id="IPR006104">
    <property type="entry name" value="Glyco_hydro_2_N"/>
</dbReference>
<proteinExistence type="inferred from homology"/>
<dbReference type="Gene3D" id="3.20.20.80">
    <property type="entry name" value="Glycosidases"/>
    <property type="match status" value="1"/>
</dbReference>
<evidence type="ECO:0000256" key="6">
    <source>
        <dbReference type="ARBA" id="ARBA00022801"/>
    </source>
</evidence>
<name>A0A2N3U835_9BACT</name>
<dbReference type="Pfam" id="PF00703">
    <property type="entry name" value="Glyco_hydro_2"/>
    <property type="match status" value="1"/>
</dbReference>
<dbReference type="EC" id="3.2.1.23" evidence="5 10"/>
<comment type="catalytic activity">
    <reaction evidence="1 10">
        <text>Hydrolysis of terminal non-reducing beta-D-galactose residues in beta-D-galactosides.</text>
        <dbReference type="EC" id="3.2.1.23"/>
    </reaction>
</comment>
<dbReference type="GO" id="GO:0005990">
    <property type="term" value="P:lactose catabolic process"/>
    <property type="evidence" value="ECO:0007669"/>
    <property type="project" value="TreeGrafter"/>
</dbReference>
<feature type="domain" description="Beta galactosidase small chain/" evidence="11">
    <location>
        <begin position="800"/>
        <end position="1075"/>
    </location>
</feature>
<dbReference type="Gene3D" id="2.70.98.10">
    <property type="match status" value="1"/>
</dbReference>
<evidence type="ECO:0000256" key="9">
    <source>
        <dbReference type="ARBA" id="ARBA00032230"/>
    </source>
</evidence>
<evidence type="ECO:0000256" key="10">
    <source>
        <dbReference type="RuleBase" id="RU361154"/>
    </source>
</evidence>
<dbReference type="InterPro" id="IPR023230">
    <property type="entry name" value="Glyco_hydro_2_CS"/>
</dbReference>
<dbReference type="SUPFAM" id="SSF49303">
    <property type="entry name" value="beta-Galactosidase/glucuronidase domain"/>
    <property type="match status" value="2"/>
</dbReference>
<dbReference type="InterPro" id="IPR006102">
    <property type="entry name" value="Ig-like_GH2"/>
</dbReference>